<feature type="compositionally biased region" description="Low complexity" evidence="1">
    <location>
        <begin position="68"/>
        <end position="102"/>
    </location>
</feature>
<feature type="region of interest" description="Disordered" evidence="1">
    <location>
        <begin position="257"/>
        <end position="329"/>
    </location>
</feature>
<dbReference type="Proteomes" id="UP000274822">
    <property type="component" value="Unassembled WGS sequence"/>
</dbReference>
<name>A0A433P7L1_9FUNG</name>
<keyword evidence="3" id="KW-1185">Reference proteome</keyword>
<proteinExistence type="predicted"/>
<sequence length="344" mass="37962">RREFETLATVFGMPELSEPKPLWERTEVPDILQSAIDAARILESQRHGPGFIDAKDKEAARKIPPHSSSPQLFSIPSSTSFTTTGSSQAQPISIIRKQQQQQDARRRSSVVSSNASFILPAIPSVSHFDELDDKISESSSSTRDGFRAQSSIMSLSPSHQQSYNSLLHPDARSIASTSSSDKFAISQAASSAMTLASLAPPTRAPSTVDQRAVTAVTNPEEVPPPLLFYDHPPSIFDLLKADDDDRIIARRCRSRHRRVPRREVLTRRRPSRRQVPSARRRGGRHRSQTRSSAAGRLERIPRTPQTTRRTTRSGASAGSTDRFRCGGVDLDPSLGARIRSRLVG</sequence>
<dbReference type="EMBL" id="RBNJ01029732">
    <property type="protein sequence ID" value="RUS13482.1"/>
    <property type="molecule type" value="Genomic_DNA"/>
</dbReference>
<accession>A0A433P7L1</accession>
<organism evidence="2 3">
    <name type="scientific">Jimgerdemannia flammicorona</name>
    <dbReference type="NCBI Taxonomy" id="994334"/>
    <lineage>
        <taxon>Eukaryota</taxon>
        <taxon>Fungi</taxon>
        <taxon>Fungi incertae sedis</taxon>
        <taxon>Mucoromycota</taxon>
        <taxon>Mucoromycotina</taxon>
        <taxon>Endogonomycetes</taxon>
        <taxon>Endogonales</taxon>
        <taxon>Endogonaceae</taxon>
        <taxon>Jimgerdemannia</taxon>
    </lineage>
</organism>
<reference evidence="2 3" key="1">
    <citation type="journal article" date="2018" name="New Phytol.">
        <title>Phylogenomics of Endogonaceae and evolution of mycorrhizas within Mucoromycota.</title>
        <authorList>
            <person name="Chang Y."/>
            <person name="Desiro A."/>
            <person name="Na H."/>
            <person name="Sandor L."/>
            <person name="Lipzen A."/>
            <person name="Clum A."/>
            <person name="Barry K."/>
            <person name="Grigoriev I.V."/>
            <person name="Martin F.M."/>
            <person name="Stajich J.E."/>
            <person name="Smith M.E."/>
            <person name="Bonito G."/>
            <person name="Spatafora J.W."/>
        </authorList>
    </citation>
    <scope>NUCLEOTIDE SEQUENCE [LARGE SCALE GENOMIC DNA]</scope>
    <source>
        <strain evidence="2 3">AD002</strain>
    </source>
</reference>
<feature type="region of interest" description="Disordered" evidence="1">
    <location>
        <begin position="57"/>
        <end position="110"/>
    </location>
</feature>
<feature type="compositionally biased region" description="Low complexity" evidence="1">
    <location>
        <begin position="302"/>
        <end position="320"/>
    </location>
</feature>
<evidence type="ECO:0000256" key="1">
    <source>
        <dbReference type="SAM" id="MobiDB-lite"/>
    </source>
</evidence>
<dbReference type="AlphaFoldDB" id="A0A433P7L1"/>
<comment type="caution">
    <text evidence="2">The sequence shown here is derived from an EMBL/GenBank/DDBJ whole genome shotgun (WGS) entry which is preliminary data.</text>
</comment>
<feature type="compositionally biased region" description="Basic residues" evidence="1">
    <location>
        <begin position="267"/>
        <end position="288"/>
    </location>
</feature>
<evidence type="ECO:0000313" key="2">
    <source>
        <dbReference type="EMBL" id="RUS13482.1"/>
    </source>
</evidence>
<feature type="non-terminal residue" evidence="2">
    <location>
        <position position="1"/>
    </location>
</feature>
<gene>
    <name evidence="2" type="ORF">BC938DRAFT_477839</name>
</gene>
<protein>
    <submittedName>
        <fullName evidence="2">Uncharacterized protein</fullName>
    </submittedName>
</protein>
<evidence type="ECO:0000313" key="3">
    <source>
        <dbReference type="Proteomes" id="UP000274822"/>
    </source>
</evidence>